<reference evidence="2" key="1">
    <citation type="submission" date="2022-07" db="EMBL/GenBank/DDBJ databases">
        <title>Genome Sequence of Xylaria arbuscula.</title>
        <authorList>
            <person name="Buettner E."/>
        </authorList>
    </citation>
    <scope>NUCLEOTIDE SEQUENCE</scope>
    <source>
        <strain evidence="2">VT107</strain>
    </source>
</reference>
<dbReference type="Proteomes" id="UP001148614">
    <property type="component" value="Unassembled WGS sequence"/>
</dbReference>
<feature type="region of interest" description="Disordered" evidence="1">
    <location>
        <begin position="1"/>
        <end position="80"/>
    </location>
</feature>
<name>A0A9W8NFT7_9PEZI</name>
<sequence length="105" mass="12165">MVPSRLPDQEDRMARQHKGSATIRPNMEHLRPRRSDVRPRSRTRISAYRDPQSRRQPASRTEPDDQGRRSSDGAVPEGVSHAMARLDTRVFPAFPSIRDKTYRDK</sequence>
<evidence type="ECO:0000313" key="2">
    <source>
        <dbReference type="EMBL" id="KAJ3573399.1"/>
    </source>
</evidence>
<dbReference type="AlphaFoldDB" id="A0A9W8NFT7"/>
<comment type="caution">
    <text evidence="2">The sequence shown here is derived from an EMBL/GenBank/DDBJ whole genome shotgun (WGS) entry which is preliminary data.</text>
</comment>
<evidence type="ECO:0000256" key="1">
    <source>
        <dbReference type="SAM" id="MobiDB-lite"/>
    </source>
</evidence>
<evidence type="ECO:0000313" key="3">
    <source>
        <dbReference type="Proteomes" id="UP001148614"/>
    </source>
</evidence>
<feature type="compositionally biased region" description="Basic and acidic residues" evidence="1">
    <location>
        <begin position="26"/>
        <end position="39"/>
    </location>
</feature>
<protein>
    <submittedName>
        <fullName evidence="2">Uncharacterized protein</fullName>
    </submittedName>
</protein>
<proteinExistence type="predicted"/>
<organism evidence="2 3">
    <name type="scientific">Xylaria arbuscula</name>
    <dbReference type="NCBI Taxonomy" id="114810"/>
    <lineage>
        <taxon>Eukaryota</taxon>
        <taxon>Fungi</taxon>
        <taxon>Dikarya</taxon>
        <taxon>Ascomycota</taxon>
        <taxon>Pezizomycotina</taxon>
        <taxon>Sordariomycetes</taxon>
        <taxon>Xylariomycetidae</taxon>
        <taxon>Xylariales</taxon>
        <taxon>Xylariaceae</taxon>
        <taxon>Xylaria</taxon>
    </lineage>
</organism>
<keyword evidence="3" id="KW-1185">Reference proteome</keyword>
<dbReference type="EMBL" id="JANPWZ010000685">
    <property type="protein sequence ID" value="KAJ3573399.1"/>
    <property type="molecule type" value="Genomic_DNA"/>
</dbReference>
<feature type="compositionally biased region" description="Basic and acidic residues" evidence="1">
    <location>
        <begin position="61"/>
        <end position="71"/>
    </location>
</feature>
<accession>A0A9W8NFT7</accession>
<gene>
    <name evidence="2" type="ORF">NPX13_g4719</name>
</gene>